<comment type="caution">
    <text evidence="1">The sequence shown here is derived from an EMBL/GenBank/DDBJ whole genome shotgun (WGS) entry which is preliminary data.</text>
</comment>
<proteinExistence type="predicted"/>
<protein>
    <recommendedName>
        <fullName evidence="3">Lipoprotein SmpA/OmlA domain-containing protein</fullName>
    </recommendedName>
</protein>
<evidence type="ECO:0008006" key="3">
    <source>
        <dbReference type="Google" id="ProtNLM"/>
    </source>
</evidence>
<name>A0ABR7X055_9SPHI</name>
<dbReference type="Proteomes" id="UP000606600">
    <property type="component" value="Unassembled WGS sequence"/>
</dbReference>
<dbReference type="EMBL" id="JACWMY010000015">
    <property type="protein sequence ID" value="MBD1366902.1"/>
    <property type="molecule type" value="Genomic_DNA"/>
</dbReference>
<evidence type="ECO:0000313" key="1">
    <source>
        <dbReference type="EMBL" id="MBD1366902.1"/>
    </source>
</evidence>
<dbReference type="RefSeq" id="WP_191191537.1">
    <property type="nucleotide sequence ID" value="NZ_JACWMY010000015.1"/>
</dbReference>
<dbReference type="PROSITE" id="PS51257">
    <property type="entry name" value="PROKAR_LIPOPROTEIN"/>
    <property type="match status" value="1"/>
</dbReference>
<gene>
    <name evidence="1" type="ORF">IDJ77_24035</name>
</gene>
<keyword evidence="2" id="KW-1185">Reference proteome</keyword>
<organism evidence="1 2">
    <name type="scientific">Mucilaginibacter pankratovii</name>
    <dbReference type="NCBI Taxonomy" id="2772110"/>
    <lineage>
        <taxon>Bacteria</taxon>
        <taxon>Pseudomonadati</taxon>
        <taxon>Bacteroidota</taxon>
        <taxon>Sphingobacteriia</taxon>
        <taxon>Sphingobacteriales</taxon>
        <taxon>Sphingobacteriaceae</taxon>
        <taxon>Mucilaginibacter</taxon>
    </lineage>
</organism>
<evidence type="ECO:0000313" key="2">
    <source>
        <dbReference type="Proteomes" id="UP000606600"/>
    </source>
</evidence>
<sequence>MRKIVLIWLVFLLTSCVESTSKRKFNKTAWGEKIDWDFYQREPMLDDLLQHHQIKGLTRKQLIDSLGEPANYDDTTAMYYEIVTDFGSDIDPVYTKNLVIYLNKDSIATGFKVEALKPRYSNSRKQPRF</sequence>
<accession>A0ABR7X055</accession>
<reference evidence="1 2" key="1">
    <citation type="submission" date="2020-09" db="EMBL/GenBank/DDBJ databases">
        <title>Novel species of Mucilaginibacter isolated from a glacier on the Tibetan Plateau.</title>
        <authorList>
            <person name="Liu Q."/>
            <person name="Xin Y.-H."/>
        </authorList>
    </citation>
    <scope>NUCLEOTIDE SEQUENCE [LARGE SCALE GENOMIC DNA]</scope>
    <source>
        <strain evidence="1 2">ZT4R22</strain>
    </source>
</reference>